<dbReference type="InterPro" id="IPR002559">
    <property type="entry name" value="Transposase_11"/>
</dbReference>
<organism evidence="2 3">
    <name type="scientific">Cohnella rhizosphaerae</name>
    <dbReference type="NCBI Taxonomy" id="1457232"/>
    <lineage>
        <taxon>Bacteria</taxon>
        <taxon>Bacillati</taxon>
        <taxon>Bacillota</taxon>
        <taxon>Bacilli</taxon>
        <taxon>Bacillales</taxon>
        <taxon>Paenibacillaceae</taxon>
        <taxon>Cohnella</taxon>
    </lineage>
</organism>
<dbReference type="Proteomes" id="UP001153404">
    <property type="component" value="Unassembled WGS sequence"/>
</dbReference>
<keyword evidence="3" id="KW-1185">Reference proteome</keyword>
<dbReference type="SUPFAM" id="SSF53098">
    <property type="entry name" value="Ribonuclease H-like"/>
    <property type="match status" value="1"/>
</dbReference>
<protein>
    <submittedName>
        <fullName evidence="2">Transposase</fullName>
    </submittedName>
</protein>
<evidence type="ECO:0000259" key="1">
    <source>
        <dbReference type="Pfam" id="PF01609"/>
    </source>
</evidence>
<dbReference type="EMBL" id="JAPDIA010000009">
    <property type="protein sequence ID" value="MDG0814371.1"/>
    <property type="molecule type" value="Genomic_DNA"/>
</dbReference>
<dbReference type="GO" id="GO:0004803">
    <property type="term" value="F:transposase activity"/>
    <property type="evidence" value="ECO:0007669"/>
    <property type="project" value="InterPro"/>
</dbReference>
<sequence>MLNVRVVKVELSSGETEILLTNVNAEELSYEACKPLYFKRWGIETRFDDLKHKFEIENFSGQKPQIIEQDFYATVLLSNMASVMEQEAEEQMKESKRTEQLKYEEYRINKNILVGKLRNRLIEMVLEEDDARRDVLHERFLEELQRNIVPVVKDRTLKRTKQTKANKFTKTKRRGL</sequence>
<feature type="domain" description="Transposase IS4-like" evidence="1">
    <location>
        <begin position="20"/>
        <end position="80"/>
    </location>
</feature>
<evidence type="ECO:0000313" key="2">
    <source>
        <dbReference type="EMBL" id="MDG0814371.1"/>
    </source>
</evidence>
<dbReference type="PANTHER" id="PTHR33258:SF1">
    <property type="entry name" value="TRANSPOSASE INSL FOR INSERTION SEQUENCE ELEMENT IS186A-RELATED"/>
    <property type="match status" value="1"/>
</dbReference>
<dbReference type="AlphaFoldDB" id="A0A9X4KZS9"/>
<proteinExistence type="predicted"/>
<dbReference type="GO" id="GO:0003677">
    <property type="term" value="F:DNA binding"/>
    <property type="evidence" value="ECO:0007669"/>
    <property type="project" value="InterPro"/>
</dbReference>
<dbReference type="GO" id="GO:0006313">
    <property type="term" value="P:DNA transposition"/>
    <property type="evidence" value="ECO:0007669"/>
    <property type="project" value="InterPro"/>
</dbReference>
<gene>
    <name evidence="2" type="ORF">OMP40_37645</name>
</gene>
<reference evidence="2" key="1">
    <citation type="submission" date="2022-10" db="EMBL/GenBank/DDBJ databases">
        <title>Comparative genomic analysis of Cohnella hashimotonis sp. nov., isolated from the International Space Station.</title>
        <authorList>
            <person name="Simpson A."/>
            <person name="Venkateswaran K."/>
        </authorList>
    </citation>
    <scope>NUCLEOTIDE SEQUENCE</scope>
    <source>
        <strain evidence="2">DSM 28161</strain>
    </source>
</reference>
<accession>A0A9X4KZS9</accession>
<dbReference type="Pfam" id="PF01609">
    <property type="entry name" value="DDE_Tnp_1"/>
    <property type="match status" value="1"/>
</dbReference>
<evidence type="ECO:0000313" key="3">
    <source>
        <dbReference type="Proteomes" id="UP001153404"/>
    </source>
</evidence>
<comment type="caution">
    <text evidence="2">The sequence shown here is derived from an EMBL/GenBank/DDBJ whole genome shotgun (WGS) entry which is preliminary data.</text>
</comment>
<name>A0A9X4KZS9_9BACL</name>
<dbReference type="RefSeq" id="WP_277539261.1">
    <property type="nucleotide sequence ID" value="NZ_JAPDIA010000009.1"/>
</dbReference>
<dbReference type="InterPro" id="IPR012337">
    <property type="entry name" value="RNaseH-like_sf"/>
</dbReference>
<dbReference type="PANTHER" id="PTHR33258">
    <property type="entry name" value="TRANSPOSASE INSL FOR INSERTION SEQUENCE ELEMENT IS186A-RELATED"/>
    <property type="match status" value="1"/>
</dbReference>